<gene>
    <name evidence="2" type="ORF">DAPPUDRAFT_238480</name>
</gene>
<dbReference type="HOGENOM" id="CLU_2308802_0_0_1"/>
<sequence length="100" mass="11380">MRPGEEYETGTAPGANQSLKGGLKDEHIGRGGGVIASQDYIVLRQNVLFTDPYEDIIQYGTSYNPRDPFRANTHKKQPKKKYKKKKKETRIKNFHEIAAD</sequence>
<evidence type="ECO:0000313" key="3">
    <source>
        <dbReference type="Proteomes" id="UP000000305"/>
    </source>
</evidence>
<dbReference type="AlphaFoldDB" id="E9G6I7"/>
<reference evidence="2 3" key="1">
    <citation type="journal article" date="2011" name="Science">
        <title>The ecoresponsive genome of Daphnia pulex.</title>
        <authorList>
            <person name="Colbourne J.K."/>
            <person name="Pfrender M.E."/>
            <person name="Gilbert D."/>
            <person name="Thomas W.K."/>
            <person name="Tucker A."/>
            <person name="Oakley T.H."/>
            <person name="Tokishita S."/>
            <person name="Aerts A."/>
            <person name="Arnold G.J."/>
            <person name="Basu M.K."/>
            <person name="Bauer D.J."/>
            <person name="Caceres C.E."/>
            <person name="Carmel L."/>
            <person name="Casola C."/>
            <person name="Choi J.H."/>
            <person name="Detter J.C."/>
            <person name="Dong Q."/>
            <person name="Dusheyko S."/>
            <person name="Eads B.D."/>
            <person name="Frohlich T."/>
            <person name="Geiler-Samerotte K.A."/>
            <person name="Gerlach D."/>
            <person name="Hatcher P."/>
            <person name="Jogdeo S."/>
            <person name="Krijgsveld J."/>
            <person name="Kriventseva E.V."/>
            <person name="Kultz D."/>
            <person name="Laforsch C."/>
            <person name="Lindquist E."/>
            <person name="Lopez J."/>
            <person name="Manak J.R."/>
            <person name="Muller J."/>
            <person name="Pangilinan J."/>
            <person name="Patwardhan R.P."/>
            <person name="Pitluck S."/>
            <person name="Pritham E.J."/>
            <person name="Rechtsteiner A."/>
            <person name="Rho M."/>
            <person name="Rogozin I.B."/>
            <person name="Sakarya O."/>
            <person name="Salamov A."/>
            <person name="Schaack S."/>
            <person name="Shapiro H."/>
            <person name="Shiga Y."/>
            <person name="Skalitzky C."/>
            <person name="Smith Z."/>
            <person name="Souvorov A."/>
            <person name="Sung W."/>
            <person name="Tang Z."/>
            <person name="Tsuchiya D."/>
            <person name="Tu H."/>
            <person name="Vos H."/>
            <person name="Wang M."/>
            <person name="Wolf Y.I."/>
            <person name="Yamagata H."/>
            <person name="Yamada T."/>
            <person name="Ye Y."/>
            <person name="Shaw J.R."/>
            <person name="Andrews J."/>
            <person name="Crease T.J."/>
            <person name="Tang H."/>
            <person name="Lucas S.M."/>
            <person name="Robertson H.M."/>
            <person name="Bork P."/>
            <person name="Koonin E.V."/>
            <person name="Zdobnov E.M."/>
            <person name="Grigoriev I.V."/>
            <person name="Lynch M."/>
            <person name="Boore J.L."/>
        </authorList>
    </citation>
    <scope>NUCLEOTIDE SEQUENCE [LARGE SCALE GENOMIC DNA]</scope>
</reference>
<feature type="region of interest" description="Disordered" evidence="1">
    <location>
        <begin position="1"/>
        <end position="28"/>
    </location>
</feature>
<keyword evidence="3" id="KW-1185">Reference proteome</keyword>
<dbReference type="KEGG" id="dpx:DAPPUDRAFT_238480"/>
<proteinExistence type="predicted"/>
<protein>
    <submittedName>
        <fullName evidence="2">Uncharacterized protein</fullName>
    </submittedName>
</protein>
<feature type="compositionally biased region" description="Basic and acidic residues" evidence="1">
    <location>
        <begin position="90"/>
        <end position="100"/>
    </location>
</feature>
<feature type="compositionally biased region" description="Basic residues" evidence="1">
    <location>
        <begin position="72"/>
        <end position="89"/>
    </location>
</feature>
<accession>E9G6I7</accession>
<evidence type="ECO:0000313" key="2">
    <source>
        <dbReference type="EMBL" id="EFX84985.1"/>
    </source>
</evidence>
<dbReference type="Proteomes" id="UP000000305">
    <property type="component" value="Unassembled WGS sequence"/>
</dbReference>
<dbReference type="EMBL" id="GL732533">
    <property type="protein sequence ID" value="EFX84985.1"/>
    <property type="molecule type" value="Genomic_DNA"/>
</dbReference>
<dbReference type="InParanoid" id="E9G6I7"/>
<name>E9G6I7_DAPPU</name>
<organism evidence="2 3">
    <name type="scientific">Daphnia pulex</name>
    <name type="common">Water flea</name>
    <dbReference type="NCBI Taxonomy" id="6669"/>
    <lineage>
        <taxon>Eukaryota</taxon>
        <taxon>Metazoa</taxon>
        <taxon>Ecdysozoa</taxon>
        <taxon>Arthropoda</taxon>
        <taxon>Crustacea</taxon>
        <taxon>Branchiopoda</taxon>
        <taxon>Diplostraca</taxon>
        <taxon>Cladocera</taxon>
        <taxon>Anomopoda</taxon>
        <taxon>Daphniidae</taxon>
        <taxon>Daphnia</taxon>
    </lineage>
</organism>
<evidence type="ECO:0000256" key="1">
    <source>
        <dbReference type="SAM" id="MobiDB-lite"/>
    </source>
</evidence>
<feature type="region of interest" description="Disordered" evidence="1">
    <location>
        <begin position="63"/>
        <end position="100"/>
    </location>
</feature>